<dbReference type="EMBL" id="JACXYY010000002">
    <property type="protein sequence ID" value="MBD3913941.1"/>
    <property type="molecule type" value="Genomic_DNA"/>
</dbReference>
<comment type="caution">
    <text evidence="2">The sequence shown here is derived from an EMBL/GenBank/DDBJ whole genome shotgun (WGS) entry which is preliminary data.</text>
</comment>
<dbReference type="InterPro" id="IPR025877">
    <property type="entry name" value="MobA-like_NTP_Trfase"/>
</dbReference>
<keyword evidence="3" id="KW-1185">Reference proteome</keyword>
<feature type="domain" description="MobA-like NTP transferase" evidence="1">
    <location>
        <begin position="6"/>
        <end position="164"/>
    </location>
</feature>
<dbReference type="Gene3D" id="3.90.550.10">
    <property type="entry name" value="Spore Coat Polysaccharide Biosynthesis Protein SpsA, Chain A"/>
    <property type="match status" value="1"/>
</dbReference>
<evidence type="ECO:0000313" key="3">
    <source>
        <dbReference type="Proteomes" id="UP000649289"/>
    </source>
</evidence>
<protein>
    <submittedName>
        <fullName evidence="2">Nucleotidyltransferase family protein</fullName>
    </submittedName>
</protein>
<reference evidence="2 3" key="1">
    <citation type="submission" date="2020-09" db="EMBL/GenBank/DDBJ databases">
        <title>novel species in genus Nocardioides.</title>
        <authorList>
            <person name="Zhang G."/>
        </authorList>
    </citation>
    <scope>NUCLEOTIDE SEQUENCE [LARGE SCALE GENOMIC DNA]</scope>
    <source>
        <strain evidence="2 3">19197</strain>
    </source>
</reference>
<name>A0ABR8MFR2_9ACTN</name>
<dbReference type="InterPro" id="IPR029044">
    <property type="entry name" value="Nucleotide-diphossugar_trans"/>
</dbReference>
<dbReference type="SUPFAM" id="SSF53448">
    <property type="entry name" value="Nucleotide-diphospho-sugar transferases"/>
    <property type="match status" value="1"/>
</dbReference>
<sequence length="183" mass="18701">MTSVVGLLLAAGAGERFGGPKALACDDDGTSWLLRSIQALRPCAEIVVVLGAEAERAAALVPMSVSRIRAHDWAEGMGASLRAGLRALASTDHDAALVSLVDLPDVDAHVVARLVGTVAGPGDLARAAYDGVPGHPVLIGRDHWAGVVDTAIGDRGARDYLAGHEVALVECGDLATGVDVDAR</sequence>
<dbReference type="Proteomes" id="UP000649289">
    <property type="component" value="Unassembled WGS sequence"/>
</dbReference>
<organism evidence="2 3">
    <name type="scientific">Nocardioides hwasunensis</name>
    <dbReference type="NCBI Taxonomy" id="397258"/>
    <lineage>
        <taxon>Bacteria</taxon>
        <taxon>Bacillati</taxon>
        <taxon>Actinomycetota</taxon>
        <taxon>Actinomycetes</taxon>
        <taxon>Propionibacteriales</taxon>
        <taxon>Nocardioidaceae</taxon>
        <taxon>Nocardioides</taxon>
    </lineage>
</organism>
<gene>
    <name evidence="2" type="ORF">IEZ25_04890</name>
</gene>
<dbReference type="RefSeq" id="WP_191198295.1">
    <property type="nucleotide sequence ID" value="NZ_BAAAPA010000003.1"/>
</dbReference>
<evidence type="ECO:0000259" key="1">
    <source>
        <dbReference type="Pfam" id="PF12804"/>
    </source>
</evidence>
<accession>A0ABR8MFR2</accession>
<dbReference type="Pfam" id="PF12804">
    <property type="entry name" value="NTP_transf_3"/>
    <property type="match status" value="1"/>
</dbReference>
<dbReference type="PANTHER" id="PTHR43777:SF1">
    <property type="entry name" value="MOLYBDENUM COFACTOR CYTIDYLYLTRANSFERASE"/>
    <property type="match status" value="1"/>
</dbReference>
<proteinExistence type="predicted"/>
<dbReference type="PANTHER" id="PTHR43777">
    <property type="entry name" value="MOLYBDENUM COFACTOR CYTIDYLYLTRANSFERASE"/>
    <property type="match status" value="1"/>
</dbReference>
<dbReference type="CDD" id="cd04182">
    <property type="entry name" value="GT_2_like_f"/>
    <property type="match status" value="1"/>
</dbReference>
<evidence type="ECO:0000313" key="2">
    <source>
        <dbReference type="EMBL" id="MBD3913941.1"/>
    </source>
</evidence>